<dbReference type="InterPro" id="IPR005025">
    <property type="entry name" value="FMN_Rdtase-like_dom"/>
</dbReference>
<feature type="domain" description="Flavodoxin-like" evidence="3">
    <location>
        <begin position="9"/>
        <end position="171"/>
    </location>
</feature>
<dbReference type="InterPro" id="IPR008254">
    <property type="entry name" value="Flavodoxin/NO_synth"/>
</dbReference>
<evidence type="ECO:0000313" key="5">
    <source>
        <dbReference type="Proteomes" id="UP000559809"/>
    </source>
</evidence>
<dbReference type="AlphaFoldDB" id="A0A853FZQ2"/>
<dbReference type="Pfam" id="PF03358">
    <property type="entry name" value="FMN_red"/>
    <property type="match status" value="1"/>
</dbReference>
<comment type="caution">
    <text evidence="4">The sequence shown here is derived from an EMBL/GenBank/DDBJ whole genome shotgun (WGS) entry which is preliminary data.</text>
</comment>
<keyword evidence="5" id="KW-1185">Reference proteome</keyword>
<organism evidence="4 5">
    <name type="scientific">Parapusillimonas granuli</name>
    <dbReference type="NCBI Taxonomy" id="380911"/>
    <lineage>
        <taxon>Bacteria</taxon>
        <taxon>Pseudomonadati</taxon>
        <taxon>Pseudomonadota</taxon>
        <taxon>Betaproteobacteria</taxon>
        <taxon>Burkholderiales</taxon>
        <taxon>Alcaligenaceae</taxon>
        <taxon>Parapusillimonas</taxon>
    </lineage>
</organism>
<dbReference type="Proteomes" id="UP000559809">
    <property type="component" value="Unassembled WGS sequence"/>
</dbReference>
<protein>
    <submittedName>
        <fullName evidence="4">Flavodoxin family protein</fullName>
    </submittedName>
</protein>
<dbReference type="PROSITE" id="PS50902">
    <property type="entry name" value="FLAVODOXIN_LIKE"/>
    <property type="match status" value="1"/>
</dbReference>
<evidence type="ECO:0000313" key="4">
    <source>
        <dbReference type="EMBL" id="NYT51605.1"/>
    </source>
</evidence>
<evidence type="ECO:0000256" key="2">
    <source>
        <dbReference type="ARBA" id="ARBA00022643"/>
    </source>
</evidence>
<accession>A0A853FZQ2</accession>
<keyword evidence="2" id="KW-0288">FMN</keyword>
<dbReference type="EMBL" id="JACCEM010000013">
    <property type="protein sequence ID" value="NYT51605.1"/>
    <property type="molecule type" value="Genomic_DNA"/>
</dbReference>
<proteinExistence type="predicted"/>
<reference evidence="4 5" key="1">
    <citation type="submission" date="2020-07" db="EMBL/GenBank/DDBJ databases">
        <title>Taxonomic revisions and descriptions of new bacterial species based on genomic comparisons in the high-G+C-content subgroup of the family Alcaligenaceae.</title>
        <authorList>
            <person name="Szabo A."/>
            <person name="Felfoldi T."/>
        </authorList>
    </citation>
    <scope>NUCLEOTIDE SEQUENCE [LARGE SCALE GENOMIC DNA]</scope>
    <source>
        <strain evidence="4 5">LMG 24012</strain>
    </source>
</reference>
<gene>
    <name evidence="4" type="ORF">H0A72_20020</name>
</gene>
<dbReference type="RefSeq" id="WP_180158281.1">
    <property type="nucleotide sequence ID" value="NZ_JACCEM010000013.1"/>
</dbReference>
<dbReference type="SUPFAM" id="SSF52218">
    <property type="entry name" value="Flavoproteins"/>
    <property type="match status" value="1"/>
</dbReference>
<evidence type="ECO:0000256" key="1">
    <source>
        <dbReference type="ARBA" id="ARBA00022630"/>
    </source>
</evidence>
<dbReference type="GO" id="GO:0010181">
    <property type="term" value="F:FMN binding"/>
    <property type="evidence" value="ECO:0007669"/>
    <property type="project" value="InterPro"/>
</dbReference>
<keyword evidence="1" id="KW-0285">Flavoprotein</keyword>
<dbReference type="Gene3D" id="3.40.50.360">
    <property type="match status" value="1"/>
</dbReference>
<name>A0A853FZQ2_9BURK</name>
<sequence length="171" mass="17882">MDPQPRKTLLIVWHSRTGAAKQLADAAVAGAQAAARELQAQDGLDVMLRHADQAQAGDLLGADAMLFCGPENLAGLSGAMKEFFDRNYYAVLDRLNGRPYGLLVSAGSDGSGAVRQAERICAGWRLRPVAPAHIANTAAQTPEAILAPKSIGEPDRQAAANMGGLLAALLL</sequence>
<evidence type="ECO:0000259" key="3">
    <source>
        <dbReference type="PROSITE" id="PS50902"/>
    </source>
</evidence>
<dbReference type="GO" id="GO:0016491">
    <property type="term" value="F:oxidoreductase activity"/>
    <property type="evidence" value="ECO:0007669"/>
    <property type="project" value="InterPro"/>
</dbReference>
<dbReference type="InterPro" id="IPR029039">
    <property type="entry name" value="Flavoprotein-like_sf"/>
</dbReference>